<protein>
    <recommendedName>
        <fullName evidence="1">Methyltransferase domain-containing protein</fullName>
    </recommendedName>
</protein>
<keyword evidence="3" id="KW-1185">Reference proteome</keyword>
<dbReference type="InterPro" id="IPR041698">
    <property type="entry name" value="Methyltransf_25"/>
</dbReference>
<dbReference type="CDD" id="cd02440">
    <property type="entry name" value="AdoMet_MTases"/>
    <property type="match status" value="1"/>
</dbReference>
<dbReference type="EMBL" id="BOON01000033">
    <property type="protein sequence ID" value="GII23999.1"/>
    <property type="molecule type" value="Genomic_DNA"/>
</dbReference>
<dbReference type="Gene3D" id="3.40.50.150">
    <property type="entry name" value="Vaccinia Virus protein VP39"/>
    <property type="match status" value="1"/>
</dbReference>
<dbReference type="PANTHER" id="PTHR44068">
    <property type="entry name" value="ZGC:194242"/>
    <property type="match status" value="1"/>
</dbReference>
<evidence type="ECO:0000313" key="3">
    <source>
        <dbReference type="Proteomes" id="UP000599074"/>
    </source>
</evidence>
<name>A0A8J3TFX4_9ACTN</name>
<proteinExistence type="predicted"/>
<sequence>MTRQPPPSAEDFDQWYANMIESPAKDQIVQRHLGLPVHLLSTGLLGRDGIAEVTAALRLSPGQVLLDLACGRGGYGLEVARRTGARLVGIDFSGEAIRQARQHAQRMGHTARFEVGELTATGLDAASIDAVMCVDAVQFTDDPGAVYRELRRIVVPGGRAVVTCWEPVDPGNRRLPERLRAVDLRAGLAAAGFVEITVDERPDWQAMEHALWKEAAALDPGTDPVLAALHEEGVRALEFDHLLRRVMASATAG</sequence>
<organism evidence="2 3">
    <name type="scientific">Planosporangium mesophilum</name>
    <dbReference type="NCBI Taxonomy" id="689768"/>
    <lineage>
        <taxon>Bacteria</taxon>
        <taxon>Bacillati</taxon>
        <taxon>Actinomycetota</taxon>
        <taxon>Actinomycetes</taxon>
        <taxon>Micromonosporales</taxon>
        <taxon>Micromonosporaceae</taxon>
        <taxon>Planosporangium</taxon>
    </lineage>
</organism>
<dbReference type="AlphaFoldDB" id="A0A8J3TFX4"/>
<comment type="caution">
    <text evidence="2">The sequence shown here is derived from an EMBL/GenBank/DDBJ whole genome shotgun (WGS) entry which is preliminary data.</text>
</comment>
<gene>
    <name evidence="2" type="ORF">Pme01_35960</name>
</gene>
<evidence type="ECO:0000259" key="1">
    <source>
        <dbReference type="Pfam" id="PF13649"/>
    </source>
</evidence>
<accession>A0A8J3TFX4</accession>
<dbReference type="Pfam" id="PF13649">
    <property type="entry name" value="Methyltransf_25"/>
    <property type="match status" value="1"/>
</dbReference>
<feature type="domain" description="Methyltransferase" evidence="1">
    <location>
        <begin position="66"/>
        <end position="158"/>
    </location>
</feature>
<dbReference type="InterPro" id="IPR050447">
    <property type="entry name" value="Erg6_SMT_methyltransf"/>
</dbReference>
<dbReference type="InterPro" id="IPR029063">
    <property type="entry name" value="SAM-dependent_MTases_sf"/>
</dbReference>
<dbReference type="RefSeq" id="WP_168116936.1">
    <property type="nucleotide sequence ID" value="NZ_BOON01000033.1"/>
</dbReference>
<dbReference type="SUPFAM" id="SSF53335">
    <property type="entry name" value="S-adenosyl-L-methionine-dependent methyltransferases"/>
    <property type="match status" value="1"/>
</dbReference>
<dbReference type="PANTHER" id="PTHR44068:SF11">
    <property type="entry name" value="GERANYL DIPHOSPHATE 2-C-METHYLTRANSFERASE"/>
    <property type="match status" value="1"/>
</dbReference>
<evidence type="ECO:0000313" key="2">
    <source>
        <dbReference type="EMBL" id="GII23999.1"/>
    </source>
</evidence>
<dbReference type="Proteomes" id="UP000599074">
    <property type="component" value="Unassembled WGS sequence"/>
</dbReference>
<reference evidence="2" key="1">
    <citation type="submission" date="2021-01" db="EMBL/GenBank/DDBJ databases">
        <title>Whole genome shotgun sequence of Planosporangium mesophilum NBRC 109066.</title>
        <authorList>
            <person name="Komaki H."/>
            <person name="Tamura T."/>
        </authorList>
    </citation>
    <scope>NUCLEOTIDE SEQUENCE</scope>
    <source>
        <strain evidence="2">NBRC 109066</strain>
    </source>
</reference>